<comment type="caution">
    <text evidence="1">The sequence shown here is derived from an EMBL/GenBank/DDBJ whole genome shotgun (WGS) entry which is preliminary data.</text>
</comment>
<reference evidence="1" key="1">
    <citation type="submission" date="2023-03" db="EMBL/GenBank/DDBJ databases">
        <title>Massive genome expansion in bonnet fungi (Mycena s.s.) driven by repeated elements and novel gene families across ecological guilds.</title>
        <authorList>
            <consortium name="Lawrence Berkeley National Laboratory"/>
            <person name="Harder C.B."/>
            <person name="Miyauchi S."/>
            <person name="Viragh M."/>
            <person name="Kuo A."/>
            <person name="Thoen E."/>
            <person name="Andreopoulos B."/>
            <person name="Lu D."/>
            <person name="Skrede I."/>
            <person name="Drula E."/>
            <person name="Henrissat B."/>
            <person name="Morin E."/>
            <person name="Kohler A."/>
            <person name="Barry K."/>
            <person name="LaButti K."/>
            <person name="Morin E."/>
            <person name="Salamov A."/>
            <person name="Lipzen A."/>
            <person name="Mereny Z."/>
            <person name="Hegedus B."/>
            <person name="Baldrian P."/>
            <person name="Stursova M."/>
            <person name="Weitz H."/>
            <person name="Taylor A."/>
            <person name="Grigoriev I.V."/>
            <person name="Nagy L.G."/>
            <person name="Martin F."/>
            <person name="Kauserud H."/>
        </authorList>
    </citation>
    <scope>NUCLEOTIDE SEQUENCE</scope>
    <source>
        <strain evidence="1">CBHHK182m</strain>
    </source>
</reference>
<dbReference type="EMBL" id="JARKIB010000188">
    <property type="protein sequence ID" value="KAJ7726214.1"/>
    <property type="molecule type" value="Genomic_DNA"/>
</dbReference>
<organism evidence="1 2">
    <name type="scientific">Mycena metata</name>
    <dbReference type="NCBI Taxonomy" id="1033252"/>
    <lineage>
        <taxon>Eukaryota</taxon>
        <taxon>Fungi</taxon>
        <taxon>Dikarya</taxon>
        <taxon>Basidiomycota</taxon>
        <taxon>Agaricomycotina</taxon>
        <taxon>Agaricomycetes</taxon>
        <taxon>Agaricomycetidae</taxon>
        <taxon>Agaricales</taxon>
        <taxon>Marasmiineae</taxon>
        <taxon>Mycenaceae</taxon>
        <taxon>Mycena</taxon>
    </lineage>
</organism>
<feature type="non-terminal residue" evidence="1">
    <location>
        <position position="1"/>
    </location>
</feature>
<name>A0AAD7HSH7_9AGAR</name>
<keyword evidence="2" id="KW-1185">Reference proteome</keyword>
<evidence type="ECO:0000313" key="2">
    <source>
        <dbReference type="Proteomes" id="UP001215598"/>
    </source>
</evidence>
<accession>A0AAD7HSH7</accession>
<gene>
    <name evidence="1" type="ORF">B0H16DRAFT_1332340</name>
</gene>
<dbReference type="AlphaFoldDB" id="A0AAD7HSH7"/>
<sequence length="83" mass="9613">VPREWRLCRFCGTDVVDPPHAMFLCDDPELVKIWEVFLAKIYAEVPEICGRAKSPWAFFADGLQQREITPLLGKLPHNELKNF</sequence>
<dbReference type="Proteomes" id="UP001215598">
    <property type="component" value="Unassembled WGS sequence"/>
</dbReference>
<protein>
    <submittedName>
        <fullName evidence="1">Uncharacterized protein</fullName>
    </submittedName>
</protein>
<proteinExistence type="predicted"/>
<evidence type="ECO:0000313" key="1">
    <source>
        <dbReference type="EMBL" id="KAJ7726214.1"/>
    </source>
</evidence>